<comment type="subunit">
    <text evidence="8">Monomer.</text>
</comment>
<evidence type="ECO:0000259" key="11">
    <source>
        <dbReference type="PROSITE" id="PS51883"/>
    </source>
</evidence>
<dbReference type="Pfam" id="PF01926">
    <property type="entry name" value="MMR_HSR1"/>
    <property type="match status" value="1"/>
</dbReference>
<evidence type="ECO:0000256" key="7">
    <source>
        <dbReference type="ARBA" id="ARBA00023134"/>
    </source>
</evidence>
<dbReference type="InterPro" id="IPR036726">
    <property type="entry name" value="GTP1_OBG_dom_sf"/>
</dbReference>
<keyword evidence="3 8" id="KW-0479">Metal-binding</keyword>
<feature type="binding site" evidence="8">
    <location>
        <begin position="279"/>
        <end position="282"/>
    </location>
    <ligand>
        <name>GTP</name>
        <dbReference type="ChEBI" id="CHEBI:37565"/>
    </ligand>
</feature>
<dbReference type="GO" id="GO:0005737">
    <property type="term" value="C:cytoplasm"/>
    <property type="evidence" value="ECO:0007669"/>
    <property type="project" value="UniProtKB-SubCell"/>
</dbReference>
<evidence type="ECO:0000256" key="1">
    <source>
        <dbReference type="ARBA" id="ARBA00007699"/>
    </source>
</evidence>
<feature type="binding site" evidence="8">
    <location>
        <position position="192"/>
    </location>
    <ligand>
        <name>Mg(2+)</name>
        <dbReference type="ChEBI" id="CHEBI:18420"/>
    </ligand>
</feature>
<dbReference type="SUPFAM" id="SSF82051">
    <property type="entry name" value="Obg GTP-binding protein N-terminal domain"/>
    <property type="match status" value="1"/>
</dbReference>
<dbReference type="Gene3D" id="3.40.50.300">
    <property type="entry name" value="P-loop containing nucleotide triphosphate hydrolases"/>
    <property type="match status" value="1"/>
</dbReference>
<dbReference type="Gene3D" id="2.70.210.12">
    <property type="entry name" value="GTP1/OBG domain"/>
    <property type="match status" value="1"/>
</dbReference>
<evidence type="ECO:0000256" key="4">
    <source>
        <dbReference type="ARBA" id="ARBA00022741"/>
    </source>
</evidence>
<comment type="similarity">
    <text evidence="1 8">Belongs to the TRAFAC class OBG-HflX-like GTPase superfamily. OBG GTPase family.</text>
</comment>
<dbReference type="PROSITE" id="PS00905">
    <property type="entry name" value="GTP1_OBG"/>
    <property type="match status" value="1"/>
</dbReference>
<dbReference type="GO" id="GO:0042254">
    <property type="term" value="P:ribosome biogenesis"/>
    <property type="evidence" value="ECO:0007669"/>
    <property type="project" value="UniProtKB-UniRule"/>
</dbReference>
<dbReference type="AlphaFoldDB" id="A0A3D4V7U1"/>
<feature type="region of interest" description="Disordered" evidence="9">
    <location>
        <begin position="66"/>
        <end position="89"/>
    </location>
</feature>
<evidence type="ECO:0000313" key="13">
    <source>
        <dbReference type="Proteomes" id="UP000264071"/>
    </source>
</evidence>
<keyword evidence="5 8" id="KW-0378">Hydrolase</keyword>
<comment type="function">
    <text evidence="8">An essential GTPase which binds GTP, GDP and possibly (p)ppGpp with moderate affinity, with high nucleotide exchange rates and a fairly low GTP hydrolysis rate. Plays a role in control of the cell cycle, stress response, ribosome biogenesis and in those bacteria that undergo differentiation, in morphogenesis control.</text>
</comment>
<comment type="subcellular location">
    <subcellularLocation>
        <location evidence="8">Cytoplasm</location>
    </subcellularLocation>
</comment>
<dbReference type="InterPro" id="IPR027417">
    <property type="entry name" value="P-loop_NTPase"/>
</dbReference>
<gene>
    <name evidence="8" type="primary">obg</name>
    <name evidence="12" type="ORF">DGD08_08150</name>
</gene>
<feature type="domain" description="Obg" evidence="11">
    <location>
        <begin position="1"/>
        <end position="158"/>
    </location>
</feature>
<feature type="binding site" evidence="8">
    <location>
        <begin position="190"/>
        <end position="194"/>
    </location>
    <ligand>
        <name>GTP</name>
        <dbReference type="ChEBI" id="CHEBI:37565"/>
    </ligand>
</feature>
<dbReference type="InterPro" id="IPR031167">
    <property type="entry name" value="G_OBG"/>
</dbReference>
<dbReference type="PANTHER" id="PTHR11702:SF31">
    <property type="entry name" value="MITOCHONDRIAL RIBOSOME-ASSOCIATED GTPASE 2"/>
    <property type="match status" value="1"/>
</dbReference>
<evidence type="ECO:0000259" key="10">
    <source>
        <dbReference type="PROSITE" id="PS51710"/>
    </source>
</evidence>
<name>A0A3D4V7U1_9BACT</name>
<evidence type="ECO:0000256" key="2">
    <source>
        <dbReference type="ARBA" id="ARBA00022490"/>
    </source>
</evidence>
<evidence type="ECO:0000256" key="8">
    <source>
        <dbReference type="HAMAP-Rule" id="MF_01454"/>
    </source>
</evidence>
<dbReference type="PIRSF" id="PIRSF002401">
    <property type="entry name" value="GTP_bd_Obg/CgtA"/>
    <property type="match status" value="1"/>
</dbReference>
<accession>A0A3D4V7U1</accession>
<keyword evidence="7 8" id="KW-0342">GTP-binding</keyword>
<dbReference type="InterPro" id="IPR006073">
    <property type="entry name" value="GTP-bd"/>
</dbReference>
<dbReference type="GO" id="GO:0043022">
    <property type="term" value="F:ribosome binding"/>
    <property type="evidence" value="ECO:0007669"/>
    <property type="project" value="UniProtKB-ARBA"/>
</dbReference>
<dbReference type="InterPro" id="IPR045086">
    <property type="entry name" value="OBG_GTPase"/>
</dbReference>
<dbReference type="Proteomes" id="UP000264071">
    <property type="component" value="Unassembled WGS sequence"/>
</dbReference>
<dbReference type="OMA" id="VVFDWEP"/>
<evidence type="ECO:0000313" key="12">
    <source>
        <dbReference type="EMBL" id="HCT57170.1"/>
    </source>
</evidence>
<dbReference type="EMBL" id="DPIY01000007">
    <property type="protein sequence ID" value="HCT57170.1"/>
    <property type="molecule type" value="Genomic_DNA"/>
</dbReference>
<dbReference type="GO" id="GO:0000287">
    <property type="term" value="F:magnesium ion binding"/>
    <property type="evidence" value="ECO:0007669"/>
    <property type="project" value="InterPro"/>
</dbReference>
<dbReference type="EC" id="3.6.5.-" evidence="8"/>
<comment type="caution">
    <text evidence="8">Lacks conserved residue(s) required for the propagation of feature annotation.</text>
</comment>
<dbReference type="SUPFAM" id="SSF52540">
    <property type="entry name" value="P-loop containing nucleoside triphosphate hydrolases"/>
    <property type="match status" value="1"/>
</dbReference>
<feature type="region of interest" description="Disordered" evidence="9">
    <location>
        <begin position="14"/>
        <end position="42"/>
    </location>
</feature>
<sequence length="340" mass="36974">MFVDRVLVKVEAGTGGSGQTSFRREKYVPMGGPDGGDGGRGGDVIVRGDRNLTTLLDYTYRDSWKAERGQHGEGSNRTGRSGDDVVLPVPPGTIIRDSRTKELLGEVMEHDDTVLVAKGGRGGKGNAFFVTATHQSPREWQPGEEGEMRTLELELKLIADVGFVGQPNAGKSTLLSVISAARPKIADYPFTTLSPNLGVVPLSDHRSFVVADIPGIIEGAHEGKGLGLQFLRHIERTRLLAFLIPIDAMDWQAELDQLRHEIASYSEELAAKPYCVVFSKLDLLGEHYIPEIDAGAAFGLYAISAAGRMGLDTMLDGWWRQLLAMRAIAEQPLKDAQLLP</sequence>
<dbReference type="CDD" id="cd01898">
    <property type="entry name" value="Obg"/>
    <property type="match status" value="1"/>
</dbReference>
<keyword evidence="4 8" id="KW-0547">Nucleotide-binding</keyword>
<feature type="domain" description="OBG-type G" evidence="10">
    <location>
        <begin position="159"/>
        <end position="323"/>
    </location>
</feature>
<dbReference type="NCBIfam" id="TIGR02729">
    <property type="entry name" value="Obg_CgtA"/>
    <property type="match status" value="1"/>
</dbReference>
<comment type="caution">
    <text evidence="12">The sequence shown here is derived from an EMBL/GenBank/DDBJ whole genome shotgun (WGS) entry which is preliminary data.</text>
</comment>
<organism evidence="12 13">
    <name type="scientific">Gemmatimonas aurantiaca</name>
    <dbReference type="NCBI Taxonomy" id="173480"/>
    <lineage>
        <taxon>Bacteria</taxon>
        <taxon>Pseudomonadati</taxon>
        <taxon>Gemmatimonadota</taxon>
        <taxon>Gemmatimonadia</taxon>
        <taxon>Gemmatimonadales</taxon>
        <taxon>Gemmatimonadaceae</taxon>
        <taxon>Gemmatimonas</taxon>
    </lineage>
</organism>
<dbReference type="NCBIfam" id="NF008956">
    <property type="entry name" value="PRK12299.1"/>
    <property type="match status" value="1"/>
</dbReference>
<dbReference type="PRINTS" id="PR00326">
    <property type="entry name" value="GTP1OBG"/>
</dbReference>
<evidence type="ECO:0000256" key="3">
    <source>
        <dbReference type="ARBA" id="ARBA00022723"/>
    </source>
</evidence>
<dbReference type="FunFam" id="2.70.210.12:FF:000001">
    <property type="entry name" value="GTPase Obg"/>
    <property type="match status" value="1"/>
</dbReference>
<dbReference type="HAMAP" id="MF_01454">
    <property type="entry name" value="GTPase_Obg"/>
    <property type="match status" value="1"/>
</dbReference>
<protein>
    <recommendedName>
        <fullName evidence="8">GTPase Obg</fullName>
        <ecNumber evidence="8">3.6.5.-</ecNumber>
    </recommendedName>
    <alternativeName>
        <fullName evidence="8">GTP-binding protein Obg</fullName>
    </alternativeName>
</protein>
<dbReference type="PROSITE" id="PS51710">
    <property type="entry name" value="G_OBG"/>
    <property type="match status" value="1"/>
</dbReference>
<keyword evidence="2 8" id="KW-0963">Cytoplasm</keyword>
<feature type="binding site" evidence="8">
    <location>
        <begin position="212"/>
        <end position="215"/>
    </location>
    <ligand>
        <name>GTP</name>
        <dbReference type="ChEBI" id="CHEBI:37565"/>
    </ligand>
</feature>
<evidence type="ECO:0000256" key="5">
    <source>
        <dbReference type="ARBA" id="ARBA00022801"/>
    </source>
</evidence>
<feature type="compositionally biased region" description="Gly residues" evidence="9">
    <location>
        <begin position="32"/>
        <end position="42"/>
    </location>
</feature>
<feature type="binding site" evidence="8">
    <location>
        <begin position="304"/>
        <end position="306"/>
    </location>
    <ligand>
        <name>GTP</name>
        <dbReference type="ChEBI" id="CHEBI:37565"/>
    </ligand>
</feature>
<evidence type="ECO:0000256" key="6">
    <source>
        <dbReference type="ARBA" id="ARBA00022842"/>
    </source>
</evidence>
<keyword evidence="6 8" id="KW-0460">Magnesium</keyword>
<dbReference type="PANTHER" id="PTHR11702">
    <property type="entry name" value="DEVELOPMENTALLY REGULATED GTP-BINDING PROTEIN-RELATED"/>
    <property type="match status" value="1"/>
</dbReference>
<dbReference type="GO" id="GO:0003924">
    <property type="term" value="F:GTPase activity"/>
    <property type="evidence" value="ECO:0007669"/>
    <property type="project" value="UniProtKB-UniRule"/>
</dbReference>
<proteinExistence type="inferred from homology"/>
<dbReference type="InterPro" id="IPR006169">
    <property type="entry name" value="GTP1_OBG_dom"/>
</dbReference>
<evidence type="ECO:0000256" key="9">
    <source>
        <dbReference type="SAM" id="MobiDB-lite"/>
    </source>
</evidence>
<comment type="cofactor">
    <cofactor evidence="8">
        <name>Mg(2+)</name>
        <dbReference type="ChEBI" id="CHEBI:18420"/>
    </cofactor>
</comment>
<dbReference type="Pfam" id="PF01018">
    <property type="entry name" value="GTP1_OBG"/>
    <property type="match status" value="1"/>
</dbReference>
<reference evidence="12 13" key="1">
    <citation type="journal article" date="2018" name="Nat. Biotechnol.">
        <title>A standardized bacterial taxonomy based on genome phylogeny substantially revises the tree of life.</title>
        <authorList>
            <person name="Parks D.H."/>
            <person name="Chuvochina M."/>
            <person name="Waite D.W."/>
            <person name="Rinke C."/>
            <person name="Skarshewski A."/>
            <person name="Chaumeil P.A."/>
            <person name="Hugenholtz P."/>
        </authorList>
    </citation>
    <scope>NUCLEOTIDE SEQUENCE [LARGE SCALE GENOMIC DNA]</scope>
    <source>
        <strain evidence="12">UBA8844</strain>
    </source>
</reference>
<dbReference type="InterPro" id="IPR014100">
    <property type="entry name" value="GTP-bd_Obg/CgtA"/>
</dbReference>
<feature type="binding site" evidence="8">
    <location>
        <position position="172"/>
    </location>
    <ligand>
        <name>Mg(2+)</name>
        <dbReference type="ChEBI" id="CHEBI:18420"/>
    </ligand>
</feature>
<dbReference type="NCBIfam" id="NF008955">
    <property type="entry name" value="PRK12297.1"/>
    <property type="match status" value="1"/>
</dbReference>
<dbReference type="GO" id="GO:0005525">
    <property type="term" value="F:GTP binding"/>
    <property type="evidence" value="ECO:0007669"/>
    <property type="project" value="UniProtKB-UniRule"/>
</dbReference>
<dbReference type="PROSITE" id="PS51883">
    <property type="entry name" value="OBG"/>
    <property type="match status" value="1"/>
</dbReference>
<dbReference type="InterPro" id="IPR006074">
    <property type="entry name" value="GTP1-OBG_CS"/>
</dbReference>